<dbReference type="Pfam" id="PF12804">
    <property type="entry name" value="NTP_transf_3"/>
    <property type="match status" value="1"/>
</dbReference>
<evidence type="ECO:0000256" key="5">
    <source>
        <dbReference type="ARBA" id="ARBA00022842"/>
    </source>
</evidence>
<comment type="domain">
    <text evidence="8">The N-terminal domain determines nucleotide recognition and specific binding, while the C-terminal domain determines the specific binding to the target protein.</text>
</comment>
<evidence type="ECO:0000259" key="9">
    <source>
        <dbReference type="Pfam" id="PF03205"/>
    </source>
</evidence>
<dbReference type="NCBIfam" id="TIGR00176">
    <property type="entry name" value="mobB"/>
    <property type="match status" value="1"/>
</dbReference>
<dbReference type="GO" id="GO:1902758">
    <property type="term" value="P:bis(molybdopterin guanine dinucleotide)molybdenum biosynthetic process"/>
    <property type="evidence" value="ECO:0007669"/>
    <property type="project" value="TreeGrafter"/>
</dbReference>
<keyword evidence="5 8" id="KW-0460">Magnesium</keyword>
<dbReference type="CDD" id="cd02503">
    <property type="entry name" value="MobA"/>
    <property type="match status" value="1"/>
</dbReference>
<dbReference type="InterPro" id="IPR004435">
    <property type="entry name" value="MobB_dom"/>
</dbReference>
<keyword evidence="6 8" id="KW-0342">GTP-binding</keyword>
<evidence type="ECO:0000256" key="1">
    <source>
        <dbReference type="ARBA" id="ARBA00022490"/>
    </source>
</evidence>
<dbReference type="Proteomes" id="UP000256329">
    <property type="component" value="Unassembled WGS sequence"/>
</dbReference>
<keyword evidence="12" id="KW-1185">Reference proteome</keyword>
<comment type="function">
    <text evidence="8">Transfers a GMP moiety from GTP to Mo-molybdopterin (Mo-MPT) cofactor (Moco or molybdenum cofactor) to form Mo-molybdopterin guanine dinucleotide (Mo-MGD) cofactor.</text>
</comment>
<dbReference type="GO" id="GO:0046872">
    <property type="term" value="F:metal ion binding"/>
    <property type="evidence" value="ECO:0007669"/>
    <property type="project" value="UniProtKB-KW"/>
</dbReference>
<dbReference type="SUPFAM" id="SSF53448">
    <property type="entry name" value="Nucleotide-diphospho-sugar transferases"/>
    <property type="match status" value="1"/>
</dbReference>
<evidence type="ECO:0000313" key="11">
    <source>
        <dbReference type="EMBL" id="RDV81743.1"/>
    </source>
</evidence>
<dbReference type="GO" id="GO:0005525">
    <property type="term" value="F:GTP binding"/>
    <property type="evidence" value="ECO:0007669"/>
    <property type="project" value="UniProtKB-UniRule"/>
</dbReference>
<keyword evidence="11" id="KW-0548">Nucleotidyltransferase</keyword>
<reference evidence="11 12" key="1">
    <citation type="submission" date="2018-08" db="EMBL/GenBank/DDBJ databases">
        <title>Form III RuBisCO-mediated autotrophy in Thermodesulfobium bacteria.</title>
        <authorList>
            <person name="Toshchakov S.V."/>
            <person name="Kublanov I.V."/>
            <person name="Frolov E."/>
            <person name="Bonch-Osmolovskaya E.A."/>
            <person name="Tourova T.P."/>
            <person name="Chernych N.A."/>
            <person name="Lebedinsky A.V."/>
        </authorList>
    </citation>
    <scope>NUCLEOTIDE SEQUENCE [LARGE SCALE GENOMIC DNA]</scope>
    <source>
        <strain evidence="11 12">SR</strain>
    </source>
</reference>
<dbReference type="EMBL" id="QSLN01000016">
    <property type="protein sequence ID" value="RDV81743.1"/>
    <property type="molecule type" value="Genomic_DNA"/>
</dbReference>
<comment type="caution">
    <text evidence="11">The sequence shown here is derived from an EMBL/GenBank/DDBJ whole genome shotgun (WGS) entry which is preliminary data.</text>
</comment>
<dbReference type="InterPro" id="IPR029044">
    <property type="entry name" value="Nucleotide-diphossugar_trans"/>
</dbReference>
<feature type="binding site" evidence="8">
    <location>
        <position position="112"/>
    </location>
    <ligand>
        <name>GTP</name>
        <dbReference type="ChEBI" id="CHEBI:37565"/>
    </ligand>
</feature>
<dbReference type="PANTHER" id="PTHR19136:SF81">
    <property type="entry name" value="MOLYBDENUM COFACTOR GUANYLYLTRANSFERASE"/>
    <property type="match status" value="1"/>
</dbReference>
<evidence type="ECO:0000313" key="12">
    <source>
        <dbReference type="Proteomes" id="UP000256329"/>
    </source>
</evidence>
<keyword evidence="3 8" id="KW-0479">Metal-binding</keyword>
<dbReference type="HAMAP" id="MF_00316">
    <property type="entry name" value="MobA"/>
    <property type="match status" value="1"/>
</dbReference>
<dbReference type="Gene3D" id="3.40.50.300">
    <property type="entry name" value="P-loop containing nucleotide triphosphate hydrolases"/>
    <property type="match status" value="1"/>
</dbReference>
<dbReference type="OrthoDB" id="9788394at2"/>
<evidence type="ECO:0000256" key="4">
    <source>
        <dbReference type="ARBA" id="ARBA00022741"/>
    </source>
</evidence>
<keyword evidence="7 8" id="KW-0501">Molybdenum cofactor biosynthesis</keyword>
<evidence type="ECO:0000256" key="3">
    <source>
        <dbReference type="ARBA" id="ARBA00022723"/>
    </source>
</evidence>
<dbReference type="InterPro" id="IPR013482">
    <property type="entry name" value="Molybde_CF_guanTrfase"/>
</dbReference>
<feature type="domain" description="MobA-like NTP transferase" evidence="10">
    <location>
        <begin position="53"/>
        <end position="198"/>
    </location>
</feature>
<sequence length="394" mass="42490">MIKKPPVGSSHRFFLSAGANRLRLLLPAFSYTISNVGVSFSWRGRKGLVEATGVVLAGGKSTRLGRNKAFLECEGEPLITRVVNSLRRVFPEVIVVGDPELYGGLADRVVSDIFPGAGPLAGIHAGLVHAFHEVIFVSACDLPFVNEKLALGITRYIEGYDAAIPCVGGRLEPLFAAYRRTCLGPATRCLQQGRRKVVSFIGEIKVRYLTEVDLAGLSPDWGRTFFNLNWDYELGLLRAGLPLNVPVVGVIGPSGSGKTTLIAGLIQELSSRGYRVAAVKHTGHRLEDIPGKDTARLAAAGAKVTVLLGPGGFFYFRSGEGEVAPFKVFCLLEGEADIILVEGYKHLALPRIVIGEGVASGGVLAYLKPGFSPEEIKRLAKSLEEKFLKRRYSS</sequence>
<dbReference type="Pfam" id="PF03205">
    <property type="entry name" value="MobB"/>
    <property type="match status" value="1"/>
</dbReference>
<keyword evidence="1 8" id="KW-0963">Cytoplasm</keyword>
<feature type="domain" description="Molybdopterin-guanine dinucleotide biosynthesis protein B (MobB)" evidence="9">
    <location>
        <begin position="247"/>
        <end position="354"/>
    </location>
</feature>
<evidence type="ECO:0000259" key="10">
    <source>
        <dbReference type="Pfam" id="PF12804"/>
    </source>
</evidence>
<keyword evidence="4 8" id="KW-0547">Nucleotide-binding</keyword>
<keyword evidence="2 8" id="KW-0808">Transferase</keyword>
<dbReference type="AlphaFoldDB" id="A0A3D8P3G3"/>
<feature type="binding site" evidence="8">
    <location>
        <begin position="56"/>
        <end position="58"/>
    </location>
    <ligand>
        <name>GTP</name>
        <dbReference type="ChEBI" id="CHEBI:37565"/>
    </ligand>
</feature>
<comment type="cofactor">
    <cofactor evidence="8">
        <name>Mg(2+)</name>
        <dbReference type="ChEBI" id="CHEBI:18420"/>
    </cofactor>
</comment>
<dbReference type="NCBIfam" id="NF011056">
    <property type="entry name" value="PRK14489.1-1"/>
    <property type="match status" value="1"/>
</dbReference>
<name>A0A3D8P3G3_9THEO</name>
<comment type="similarity">
    <text evidence="8">Belongs to the MobA family.</text>
</comment>
<dbReference type="SUPFAM" id="SSF52540">
    <property type="entry name" value="P-loop containing nucleoside triphosphate hydrolases"/>
    <property type="match status" value="1"/>
</dbReference>
<comment type="subcellular location">
    <subcellularLocation>
        <location evidence="8">Cytoplasm</location>
    </subcellularLocation>
</comment>
<protein>
    <recommendedName>
        <fullName evidence="8">Probable molybdenum cofactor guanylyltransferase</fullName>
        <shortName evidence="8">MoCo guanylyltransferase</shortName>
        <ecNumber evidence="8">2.7.7.77</ecNumber>
    </recommendedName>
    <alternativeName>
        <fullName evidence="8">GTP:molybdopterin guanylyltransferase</fullName>
    </alternativeName>
    <alternativeName>
        <fullName evidence="8">Mo-MPT guanylyltransferase</fullName>
    </alternativeName>
    <alternativeName>
        <fullName evidence="8">Molybdopterin guanylyltransferase</fullName>
    </alternativeName>
    <alternativeName>
        <fullName evidence="8">Molybdopterin-guanine dinucleotide synthase</fullName>
        <shortName evidence="8">MGD synthase</shortName>
    </alternativeName>
</protein>
<dbReference type="PANTHER" id="PTHR19136">
    <property type="entry name" value="MOLYBDENUM COFACTOR GUANYLYLTRANSFERASE"/>
    <property type="match status" value="1"/>
</dbReference>
<gene>
    <name evidence="8" type="primary">mobA</name>
    <name evidence="11" type="ORF">DXX99_08915</name>
</gene>
<evidence type="ECO:0000256" key="8">
    <source>
        <dbReference type="HAMAP-Rule" id="MF_00316"/>
    </source>
</evidence>
<comment type="caution">
    <text evidence="8">Lacks conserved residue(s) required for the propagation of feature annotation.</text>
</comment>
<dbReference type="GO" id="GO:0005737">
    <property type="term" value="C:cytoplasm"/>
    <property type="evidence" value="ECO:0007669"/>
    <property type="project" value="UniProtKB-SubCell"/>
</dbReference>
<organism evidence="11 12">
    <name type="scientific">Ammonifex thiophilus</name>
    <dbReference type="NCBI Taxonomy" id="444093"/>
    <lineage>
        <taxon>Bacteria</taxon>
        <taxon>Bacillati</taxon>
        <taxon>Bacillota</taxon>
        <taxon>Clostridia</taxon>
        <taxon>Thermoanaerobacterales</taxon>
        <taxon>Thermoanaerobacteraceae</taxon>
        <taxon>Ammonifex</taxon>
    </lineage>
</organism>
<dbReference type="Gene3D" id="3.90.550.10">
    <property type="entry name" value="Spore Coat Polysaccharide Biosynthesis Protein SpsA, Chain A"/>
    <property type="match status" value="1"/>
</dbReference>
<proteinExistence type="inferred from homology"/>
<accession>A0A3D8P3G3</accession>
<feature type="binding site" evidence="8">
    <location>
        <position position="68"/>
    </location>
    <ligand>
        <name>GTP</name>
        <dbReference type="ChEBI" id="CHEBI:37565"/>
    </ligand>
</feature>
<evidence type="ECO:0000256" key="2">
    <source>
        <dbReference type="ARBA" id="ARBA00022679"/>
    </source>
</evidence>
<dbReference type="GO" id="GO:0061603">
    <property type="term" value="F:molybdenum cofactor guanylyltransferase activity"/>
    <property type="evidence" value="ECO:0007669"/>
    <property type="project" value="UniProtKB-EC"/>
</dbReference>
<dbReference type="InterPro" id="IPR027417">
    <property type="entry name" value="P-loop_NTPase"/>
</dbReference>
<feature type="binding site" evidence="8">
    <location>
        <position position="141"/>
    </location>
    <ligand>
        <name>GTP</name>
        <dbReference type="ChEBI" id="CHEBI:37565"/>
    </ligand>
</feature>
<evidence type="ECO:0000256" key="7">
    <source>
        <dbReference type="ARBA" id="ARBA00023150"/>
    </source>
</evidence>
<dbReference type="EC" id="2.7.7.77" evidence="8"/>
<dbReference type="InterPro" id="IPR025877">
    <property type="entry name" value="MobA-like_NTP_Trfase"/>
</dbReference>
<comment type="catalytic activity">
    <reaction evidence="8">
        <text>Mo-molybdopterin + GTP + H(+) = Mo-molybdopterin guanine dinucleotide + diphosphate</text>
        <dbReference type="Rhea" id="RHEA:34243"/>
        <dbReference type="ChEBI" id="CHEBI:15378"/>
        <dbReference type="ChEBI" id="CHEBI:33019"/>
        <dbReference type="ChEBI" id="CHEBI:37565"/>
        <dbReference type="ChEBI" id="CHEBI:71302"/>
        <dbReference type="ChEBI" id="CHEBI:71310"/>
        <dbReference type="EC" id="2.7.7.77"/>
    </reaction>
</comment>
<evidence type="ECO:0000256" key="6">
    <source>
        <dbReference type="ARBA" id="ARBA00023134"/>
    </source>
</evidence>
<feature type="binding site" evidence="8">
    <location>
        <position position="141"/>
    </location>
    <ligand>
        <name>Mg(2+)</name>
        <dbReference type="ChEBI" id="CHEBI:18420"/>
    </ligand>
</feature>